<name>A0A0A1NH02_RHIZD</name>
<evidence type="ECO:0000256" key="6">
    <source>
        <dbReference type="ARBA" id="ARBA00023004"/>
    </source>
</evidence>
<evidence type="ECO:0000256" key="4">
    <source>
        <dbReference type="ARBA" id="ARBA00022723"/>
    </source>
</evidence>
<dbReference type="PROSITE" id="PS51074">
    <property type="entry name" value="DPH_MB"/>
    <property type="match status" value="1"/>
</dbReference>
<keyword evidence="5" id="KW-0862">Zinc</keyword>
<comment type="similarity">
    <text evidence="2">Belongs to the DPH4 family.</text>
</comment>
<evidence type="ECO:0000313" key="10">
    <source>
        <dbReference type="Proteomes" id="UP000242381"/>
    </source>
</evidence>
<dbReference type="InterPro" id="IPR001623">
    <property type="entry name" value="DnaJ_domain"/>
</dbReference>
<sequence length="140" mass="16444">MTTYYEVLGVSETASLDLIKQRFHQLILQHHPDKSTNENNYTAQKVLKAWEVLRNAESRKRYDIELESKRNKNDLAIGAEIDLDDMEYAEEDRSYFYQCRCSGDYIITEIDLEHGIDIVGCNNCSLKIRVLYEVLEEEEE</sequence>
<dbReference type="Gene3D" id="3.10.660.10">
    <property type="entry name" value="DPH Zinc finger"/>
    <property type="match status" value="1"/>
</dbReference>
<keyword evidence="6" id="KW-0408">Iron</keyword>
<dbReference type="SUPFAM" id="SSF144217">
    <property type="entry name" value="CSL zinc finger"/>
    <property type="match status" value="1"/>
</dbReference>
<dbReference type="Proteomes" id="UP000242381">
    <property type="component" value="Unassembled WGS sequence"/>
</dbReference>
<dbReference type="InterPro" id="IPR036869">
    <property type="entry name" value="J_dom_sf"/>
</dbReference>
<keyword evidence="4" id="KW-0479">Metal-binding</keyword>
<dbReference type="PANTHER" id="PTHR45255:SF1">
    <property type="entry name" value="DNAJ HOMOLOG SUBFAMILY C MEMBER 24"/>
    <property type="match status" value="1"/>
</dbReference>
<dbReference type="OMA" id="LEDMTWE"/>
<dbReference type="InterPro" id="IPR036671">
    <property type="entry name" value="DPH_MB_sf"/>
</dbReference>
<evidence type="ECO:0000256" key="3">
    <source>
        <dbReference type="ARBA" id="ARBA00021797"/>
    </source>
</evidence>
<dbReference type="AlphaFoldDB" id="A0A0A1NH02"/>
<reference evidence="9 10" key="1">
    <citation type="journal article" date="2016" name="Proc. Natl. Acad. Sci. U.S.A.">
        <title>Lipid metabolic changes in an early divergent fungus govern the establishment of a mutualistic symbiosis with endobacteria.</title>
        <authorList>
            <person name="Lastovetsky O.A."/>
            <person name="Gaspar M.L."/>
            <person name="Mondo S.J."/>
            <person name="LaButti K.M."/>
            <person name="Sandor L."/>
            <person name="Grigoriev I.V."/>
            <person name="Henry S.A."/>
            <person name="Pawlowska T.E."/>
        </authorList>
    </citation>
    <scope>NUCLEOTIDE SEQUENCE [LARGE SCALE GENOMIC DNA]</scope>
    <source>
        <strain evidence="9 10">ATCC 11559</strain>
    </source>
</reference>
<dbReference type="PANTHER" id="PTHR45255">
    <property type="entry name" value="DNAJ HOMOLOG SUBFAMILY C MEMBER 24"/>
    <property type="match status" value="1"/>
</dbReference>
<accession>A0A0A1NH02</accession>
<evidence type="ECO:0000256" key="5">
    <source>
        <dbReference type="ARBA" id="ARBA00022833"/>
    </source>
</evidence>
<evidence type="ECO:0000259" key="7">
    <source>
        <dbReference type="PROSITE" id="PS50076"/>
    </source>
</evidence>
<evidence type="ECO:0000259" key="8">
    <source>
        <dbReference type="PROSITE" id="PS51074"/>
    </source>
</evidence>
<dbReference type="GO" id="GO:0001671">
    <property type="term" value="F:ATPase activator activity"/>
    <property type="evidence" value="ECO:0007669"/>
    <property type="project" value="TreeGrafter"/>
</dbReference>
<keyword evidence="9" id="KW-0346">Stress response</keyword>
<dbReference type="Pfam" id="PF00226">
    <property type="entry name" value="DnaJ"/>
    <property type="match status" value="1"/>
</dbReference>
<feature type="domain" description="J" evidence="7">
    <location>
        <begin position="3"/>
        <end position="66"/>
    </location>
</feature>
<proteinExistence type="inferred from homology"/>
<gene>
    <name evidence="9" type="ORF">BCV71DRAFT_259696</name>
</gene>
<evidence type="ECO:0000256" key="2">
    <source>
        <dbReference type="ARBA" id="ARBA00006169"/>
    </source>
</evidence>
<dbReference type="GO" id="GO:0008198">
    <property type="term" value="F:ferrous iron binding"/>
    <property type="evidence" value="ECO:0007669"/>
    <property type="project" value="TreeGrafter"/>
</dbReference>
<dbReference type="PROSITE" id="PS50076">
    <property type="entry name" value="DNAJ_2"/>
    <property type="match status" value="1"/>
</dbReference>
<dbReference type="SUPFAM" id="SSF46565">
    <property type="entry name" value="Chaperone J-domain"/>
    <property type="match status" value="1"/>
</dbReference>
<evidence type="ECO:0000313" key="9">
    <source>
        <dbReference type="EMBL" id="ORE22999.1"/>
    </source>
</evidence>
<dbReference type="InterPro" id="IPR007872">
    <property type="entry name" value="DPH_MB_dom"/>
</dbReference>
<dbReference type="VEuPathDB" id="FungiDB:BCV72DRAFT_303573"/>
<dbReference type="Gene3D" id="1.10.287.110">
    <property type="entry name" value="DnaJ domain"/>
    <property type="match status" value="1"/>
</dbReference>
<dbReference type="SMART" id="SM00271">
    <property type="entry name" value="DnaJ"/>
    <property type="match status" value="1"/>
</dbReference>
<dbReference type="EMBL" id="KV921261">
    <property type="protein sequence ID" value="ORE22999.1"/>
    <property type="molecule type" value="Genomic_DNA"/>
</dbReference>
<feature type="domain" description="DPH-type MB" evidence="8">
    <location>
        <begin position="77"/>
        <end position="133"/>
    </location>
</feature>
<dbReference type="PRINTS" id="PR00625">
    <property type="entry name" value="JDOMAIN"/>
</dbReference>
<evidence type="ECO:0000256" key="1">
    <source>
        <dbReference type="ARBA" id="ARBA00003474"/>
    </source>
</evidence>
<dbReference type="CDD" id="cd06257">
    <property type="entry name" value="DnaJ"/>
    <property type="match status" value="1"/>
</dbReference>
<dbReference type="GO" id="GO:0017183">
    <property type="term" value="P:protein histidyl modification to diphthamide"/>
    <property type="evidence" value="ECO:0007669"/>
    <property type="project" value="UniProtKB-UniPathway"/>
</dbReference>
<protein>
    <recommendedName>
        <fullName evidence="3">Diphthamide biosynthesis protein 4</fullName>
    </recommendedName>
</protein>
<organism evidence="9 10">
    <name type="scientific">Rhizopus microsporus</name>
    <dbReference type="NCBI Taxonomy" id="58291"/>
    <lineage>
        <taxon>Eukaryota</taxon>
        <taxon>Fungi</taxon>
        <taxon>Fungi incertae sedis</taxon>
        <taxon>Mucoromycota</taxon>
        <taxon>Mucoromycotina</taxon>
        <taxon>Mucoromycetes</taxon>
        <taxon>Mucorales</taxon>
        <taxon>Mucorineae</taxon>
        <taxon>Rhizopodaceae</taxon>
        <taxon>Rhizopus</taxon>
    </lineage>
</organism>
<dbReference type="UniPathway" id="UPA00559"/>
<dbReference type="Pfam" id="PF05207">
    <property type="entry name" value="Zn_ribbon_CSL"/>
    <property type="match status" value="1"/>
</dbReference>
<comment type="function">
    <text evidence="1">Required for the first step of diphthamide biosynthesis, the transfer of 3-amino-3-carboxypropyl from S-adenosyl-L-methionine to a histidine residue. Diphthamide is a post-translational modification of histidine which occurs in elongation factor 2.</text>
</comment>